<protein>
    <submittedName>
        <fullName evidence="2">Tol-pal system YbgF family protein</fullName>
    </submittedName>
</protein>
<evidence type="ECO:0000256" key="1">
    <source>
        <dbReference type="SAM" id="Phobius"/>
    </source>
</evidence>
<gene>
    <name evidence="2" type="ORF">ACFOW3_24115</name>
</gene>
<dbReference type="RefSeq" id="WP_055400624.1">
    <property type="nucleotide sequence ID" value="NZ_JAMXAX010000080.1"/>
</dbReference>
<organism evidence="2 3">
    <name type="scientific">Acidovorax facilis</name>
    <dbReference type="NCBI Taxonomy" id="12917"/>
    <lineage>
        <taxon>Bacteria</taxon>
        <taxon>Pseudomonadati</taxon>
        <taxon>Pseudomonadota</taxon>
        <taxon>Betaproteobacteria</taxon>
        <taxon>Burkholderiales</taxon>
        <taxon>Comamonadaceae</taxon>
        <taxon>Acidovorax</taxon>
    </lineage>
</organism>
<reference evidence="3" key="1">
    <citation type="journal article" date="2019" name="Int. J. Syst. Evol. Microbiol.">
        <title>The Global Catalogue of Microorganisms (GCM) 10K type strain sequencing project: providing services to taxonomists for standard genome sequencing and annotation.</title>
        <authorList>
            <consortium name="The Broad Institute Genomics Platform"/>
            <consortium name="The Broad Institute Genome Sequencing Center for Infectious Disease"/>
            <person name="Wu L."/>
            <person name="Ma J."/>
        </authorList>
    </citation>
    <scope>NUCLEOTIDE SEQUENCE [LARGE SCALE GENOMIC DNA]</scope>
    <source>
        <strain evidence="3">CCUG 2113</strain>
    </source>
</reference>
<dbReference type="Gene3D" id="1.25.40.10">
    <property type="entry name" value="Tetratricopeptide repeat domain"/>
    <property type="match status" value="1"/>
</dbReference>
<feature type="transmembrane region" description="Helical" evidence="1">
    <location>
        <begin position="200"/>
        <end position="221"/>
    </location>
</feature>
<feature type="transmembrane region" description="Helical" evidence="1">
    <location>
        <begin position="51"/>
        <end position="70"/>
    </location>
</feature>
<dbReference type="Proteomes" id="UP001595693">
    <property type="component" value="Unassembled WGS sequence"/>
</dbReference>
<keyword evidence="3" id="KW-1185">Reference proteome</keyword>
<name>A0ABV8DGM3_9BURK</name>
<comment type="caution">
    <text evidence="2">The sequence shown here is derived from an EMBL/GenBank/DDBJ whole genome shotgun (WGS) entry which is preliminary data.</text>
</comment>
<keyword evidence="1" id="KW-1133">Transmembrane helix</keyword>
<feature type="transmembrane region" description="Helical" evidence="1">
    <location>
        <begin position="164"/>
        <end position="188"/>
    </location>
</feature>
<feature type="transmembrane region" description="Helical" evidence="1">
    <location>
        <begin position="122"/>
        <end position="144"/>
    </location>
</feature>
<dbReference type="InterPro" id="IPR011990">
    <property type="entry name" value="TPR-like_helical_dom_sf"/>
</dbReference>
<sequence length="439" mass="48815">MQRETAKTPRPFWHQINTFFAFPLQPKPLMYSVLLALSSLLFKLVFFVPDALGILIVEIGILLAASRYGFKVTALGSRGIYKAEDYPSELDPDWKNLPWKLFAILIVQAMAVGWLQRLNPLLGTLAWLAMCFLLPATQIVLVQTCSFTETLNPANAWNAVRTIGWPYLLLCLFLFLLSQGTFIALGMLVPIFKGWILLPIVNWLLIYFSWVMASLLGYAMYQNHAAFGIDLLPGAGLDDDGTPVDRRSPRQIEQDATDAHVAALITAGDMVGALGVAYEDQRTRSDEVPAQRRYHRVLTLAEGKTATLLDHAQRYIPLLLRSGQGGEALKVFQTCRAQDAQFALQDANATLNLAKAAWNANNAKDALALLQGFDRRFKNHDSVPAAYELVARVLLQGMNRADMALRVLATLESRHPDTEATRETRWLLRNHVPQGAAGG</sequence>
<evidence type="ECO:0000313" key="3">
    <source>
        <dbReference type="Proteomes" id="UP001595693"/>
    </source>
</evidence>
<accession>A0ABV8DGM3</accession>
<proteinExistence type="predicted"/>
<keyword evidence="1" id="KW-0472">Membrane</keyword>
<keyword evidence="1" id="KW-0812">Transmembrane</keyword>
<dbReference type="EMBL" id="JBHSAJ010000070">
    <property type="protein sequence ID" value="MFC3937721.1"/>
    <property type="molecule type" value="Genomic_DNA"/>
</dbReference>
<evidence type="ECO:0000313" key="2">
    <source>
        <dbReference type="EMBL" id="MFC3937721.1"/>
    </source>
</evidence>